<evidence type="ECO:0000256" key="4">
    <source>
        <dbReference type="ARBA" id="ARBA00022729"/>
    </source>
</evidence>
<evidence type="ECO:0000256" key="6">
    <source>
        <dbReference type="ARBA" id="ARBA00023180"/>
    </source>
</evidence>
<protein>
    <recommendedName>
        <fullName evidence="3">beta-galactosidase</fullName>
        <ecNumber evidence="3">3.2.1.23</ecNumber>
    </recommendedName>
</protein>
<comment type="similarity">
    <text evidence="2 8">Belongs to the glycosyl hydrolase 35 family.</text>
</comment>
<dbReference type="InterPro" id="IPR008979">
    <property type="entry name" value="Galactose-bd-like_sf"/>
</dbReference>
<feature type="domain" description="Beta-galactosidase" evidence="10">
    <location>
        <begin position="335"/>
        <end position="509"/>
    </location>
</feature>
<dbReference type="EC" id="3.2.1.23" evidence="3"/>
<dbReference type="InterPro" id="IPR025300">
    <property type="entry name" value="BetaGal_jelly_roll_dom"/>
</dbReference>
<dbReference type="Pfam" id="PF13364">
    <property type="entry name" value="BetaGal_ABD2"/>
    <property type="match status" value="2"/>
</dbReference>
<keyword evidence="12" id="KW-1185">Reference proteome</keyword>
<dbReference type="InterPro" id="IPR018954">
    <property type="entry name" value="Betagal_dom2"/>
</dbReference>
<feature type="region of interest" description="Disordered" evidence="9">
    <location>
        <begin position="597"/>
        <end position="632"/>
    </location>
</feature>
<dbReference type="Gene3D" id="2.60.120.260">
    <property type="entry name" value="Galactose-binding domain-like"/>
    <property type="match status" value="2"/>
</dbReference>
<dbReference type="InterPro" id="IPR006311">
    <property type="entry name" value="TAT_signal"/>
</dbReference>
<dbReference type="InterPro" id="IPR036833">
    <property type="entry name" value="BetaGal_dom3_sf"/>
</dbReference>
<dbReference type="Gene3D" id="2.102.20.10">
    <property type="entry name" value="Beta-galactosidase, domain 2"/>
    <property type="match status" value="1"/>
</dbReference>
<dbReference type="Gene3D" id="3.20.20.80">
    <property type="entry name" value="Glycosidases"/>
    <property type="match status" value="1"/>
</dbReference>
<dbReference type="InterPro" id="IPR031330">
    <property type="entry name" value="Gly_Hdrlase_35_cat"/>
</dbReference>
<keyword evidence="5" id="KW-0378">Hydrolase</keyword>
<dbReference type="Proteomes" id="UP001501265">
    <property type="component" value="Unassembled WGS sequence"/>
</dbReference>
<evidence type="ECO:0000256" key="8">
    <source>
        <dbReference type="RuleBase" id="RU003679"/>
    </source>
</evidence>
<dbReference type="InterPro" id="IPR001944">
    <property type="entry name" value="Glycoside_Hdrlase_35"/>
</dbReference>
<reference evidence="12" key="1">
    <citation type="journal article" date="2019" name="Int. J. Syst. Evol. Microbiol.">
        <title>The Global Catalogue of Microorganisms (GCM) 10K type strain sequencing project: providing services to taxonomists for standard genome sequencing and annotation.</title>
        <authorList>
            <consortium name="The Broad Institute Genomics Platform"/>
            <consortium name="The Broad Institute Genome Sequencing Center for Infectious Disease"/>
            <person name="Wu L."/>
            <person name="Ma J."/>
        </authorList>
    </citation>
    <scope>NUCLEOTIDE SEQUENCE [LARGE SCALE GENOMIC DNA]</scope>
    <source>
        <strain evidence="12">JCM 18081</strain>
    </source>
</reference>
<dbReference type="InterPro" id="IPR025972">
    <property type="entry name" value="BetaGal_dom3"/>
</dbReference>
<evidence type="ECO:0000313" key="11">
    <source>
        <dbReference type="EMBL" id="GAA4794686.1"/>
    </source>
</evidence>
<dbReference type="SMART" id="SM01029">
    <property type="entry name" value="BetaGal_dom2"/>
    <property type="match status" value="1"/>
</dbReference>
<evidence type="ECO:0000259" key="10">
    <source>
        <dbReference type="SMART" id="SM01029"/>
    </source>
</evidence>
<accession>A0ABP9BGP5</accession>
<feature type="region of interest" description="Disordered" evidence="9">
    <location>
        <begin position="36"/>
        <end position="69"/>
    </location>
</feature>
<dbReference type="InterPro" id="IPR037110">
    <property type="entry name" value="Betagal_dom2_sf"/>
</dbReference>
<keyword evidence="4" id="KW-0732">Signal</keyword>
<sequence>MNPRRQEALDGRRSALELTRRTFSALAGSTGLALVLGGGSSGAAPDPAGDRTVPTGRAPAPPAADGSRHEIGRDRYSLLVDGRRLVLCSGELHPFRLPSPSLWRDALEKMRAHGYNAVEVPVPWNVHSPAPDTYDFTGVRDLDLFLRTAAGAGLYVVLRPGPHLGADLDGGGLPGWLTATGAVPRTTDPAYLRHADAWLARVNATARAHLYTRGAGTVLLYRLEGAGESADARALAAHVRDRVRADGIDVPLTTGDTGVRRTGGATGERRLRLAGLAGATVTPAGSLAFGGVSMGWLGAPALPTAYDAGAVFDGSRGPTERLAPVHQFGHLVRQVPDLARLARAARVRAADRRVTVRHLANPDTGTQVYVLRNDSGADVSTTLPGTAVGAPVTVAAHDTKLLVTGLAMGGRRRLAYSTAQPMMFLGAGRQDIAVFTGRHGELAQVVLDCPSEPETMRLDAEAAWAYDHGRLNISVPLGVGGLSRVSVRGGGSDRTLILLFADDATSLRLWPYETPSGKLLVYGPTLLRGAALDGATARLTGDTTTATGLEVWGPRGLTGVTWNGGAPRTSVSRAGSLLAEGMLPGAPAVSLPALAGWRRRNGNPESDPDFDDTGWTAADRTDAAGPTSVPEGQPVLFADAYGCHYGDVWYRARLTGAAGPRALSLAHRTGPDGLVLAWLDGEPLGGGRGTDGEAETVLRVPERVRGRFADRGEGVLAVLVRPGPHDDRGTARGLTAVTFEGAAPKAEWRIRGAAAPDPVRGALNNGGLHGERAGWHLPGPDDDAGDDDGGDDGGGWEAVRLPRGDRRQGETWYRTGFRLGLDARVDATVGLVLADGDARRAYRAQIFLNGWNVGQYVNDRDGAQHTFVLPNGILRPRGGNTLALAVLSDGTTQAGPDAVRLTSLGAAAGGVPVAPVASPGR</sequence>
<dbReference type="PRINTS" id="PR00742">
    <property type="entry name" value="GLHYDRLASE35"/>
</dbReference>
<name>A0ABP9BGP5_9ACTN</name>
<dbReference type="InterPro" id="IPR017853">
    <property type="entry name" value="GH"/>
</dbReference>
<dbReference type="PROSITE" id="PS51318">
    <property type="entry name" value="TAT"/>
    <property type="match status" value="1"/>
</dbReference>
<comment type="caution">
    <text evidence="11">The sequence shown here is derived from an EMBL/GenBank/DDBJ whole genome shotgun (WGS) entry which is preliminary data.</text>
</comment>
<dbReference type="SUPFAM" id="SSF51011">
    <property type="entry name" value="Glycosyl hydrolase domain"/>
    <property type="match status" value="1"/>
</dbReference>
<comment type="catalytic activity">
    <reaction evidence="1">
        <text>Hydrolysis of terminal non-reducing beta-D-galactose residues in beta-D-galactosides.</text>
        <dbReference type="EC" id="3.2.1.23"/>
    </reaction>
</comment>
<dbReference type="PANTHER" id="PTHR23421">
    <property type="entry name" value="BETA-GALACTOSIDASE RELATED"/>
    <property type="match status" value="1"/>
</dbReference>
<evidence type="ECO:0000256" key="3">
    <source>
        <dbReference type="ARBA" id="ARBA00012756"/>
    </source>
</evidence>
<feature type="compositionally biased region" description="Acidic residues" evidence="9">
    <location>
        <begin position="780"/>
        <end position="791"/>
    </location>
</feature>
<evidence type="ECO:0000313" key="12">
    <source>
        <dbReference type="Proteomes" id="UP001501265"/>
    </source>
</evidence>
<dbReference type="SUPFAM" id="SSF49785">
    <property type="entry name" value="Galactose-binding domain-like"/>
    <property type="match status" value="2"/>
</dbReference>
<keyword evidence="7" id="KW-0326">Glycosidase</keyword>
<dbReference type="EMBL" id="BAABIG010000021">
    <property type="protein sequence ID" value="GAA4794686.1"/>
    <property type="molecule type" value="Genomic_DNA"/>
</dbReference>
<gene>
    <name evidence="11" type="ORF">GCM10023220_21200</name>
</gene>
<organism evidence="11 12">
    <name type="scientific">Streptomyces ziwulingensis</name>
    <dbReference type="NCBI Taxonomy" id="1045501"/>
    <lineage>
        <taxon>Bacteria</taxon>
        <taxon>Bacillati</taxon>
        <taxon>Actinomycetota</taxon>
        <taxon>Actinomycetes</taxon>
        <taxon>Kitasatosporales</taxon>
        <taxon>Streptomycetaceae</taxon>
        <taxon>Streptomyces</taxon>
    </lineage>
</organism>
<evidence type="ECO:0000256" key="5">
    <source>
        <dbReference type="ARBA" id="ARBA00022801"/>
    </source>
</evidence>
<proteinExistence type="inferred from homology"/>
<dbReference type="Pfam" id="PF01301">
    <property type="entry name" value="Glyco_hydro_35"/>
    <property type="match status" value="1"/>
</dbReference>
<dbReference type="SUPFAM" id="SSF51445">
    <property type="entry name" value="(Trans)glycosidases"/>
    <property type="match status" value="1"/>
</dbReference>
<dbReference type="SUPFAM" id="SSF117100">
    <property type="entry name" value="Beta-galactosidase LacA, domain 3"/>
    <property type="match status" value="1"/>
</dbReference>
<evidence type="ECO:0000256" key="1">
    <source>
        <dbReference type="ARBA" id="ARBA00001412"/>
    </source>
</evidence>
<evidence type="ECO:0000256" key="9">
    <source>
        <dbReference type="SAM" id="MobiDB-lite"/>
    </source>
</evidence>
<feature type="region of interest" description="Disordered" evidence="9">
    <location>
        <begin position="761"/>
        <end position="803"/>
    </location>
</feature>
<evidence type="ECO:0000256" key="2">
    <source>
        <dbReference type="ARBA" id="ARBA00009809"/>
    </source>
</evidence>
<keyword evidence="6" id="KW-0325">Glycoprotein</keyword>
<dbReference type="Pfam" id="PF13363">
    <property type="entry name" value="BetaGal_dom3"/>
    <property type="match status" value="1"/>
</dbReference>
<dbReference type="Gene3D" id="2.60.390.10">
    <property type="entry name" value="Beta-galactosidase, domain 3"/>
    <property type="match status" value="1"/>
</dbReference>
<evidence type="ECO:0000256" key="7">
    <source>
        <dbReference type="ARBA" id="ARBA00023295"/>
    </source>
</evidence>
<dbReference type="Pfam" id="PF10435">
    <property type="entry name" value="BetaGal_dom2"/>
    <property type="match status" value="1"/>
</dbReference>